<reference evidence="3 4" key="1">
    <citation type="submission" date="2017-06" db="EMBL/GenBank/DDBJ databases">
        <authorList>
            <person name="Kim H.J."/>
            <person name="Triplett B.A."/>
        </authorList>
    </citation>
    <scope>NUCLEOTIDE SEQUENCE [LARGE SCALE GENOMIC DNA]</scope>
    <source>
        <strain evidence="3 4">CGMCC 4.1858</strain>
    </source>
</reference>
<dbReference type="RefSeq" id="WP_089225295.1">
    <property type="nucleotide sequence ID" value="NZ_FZOF01000009.1"/>
</dbReference>
<keyword evidence="2" id="KW-0472">Membrane</keyword>
<accession>A0A239HRI7</accession>
<name>A0A239HRI7_9ACTN</name>
<gene>
    <name evidence="3" type="ORF">SAMN05216252_10958</name>
</gene>
<dbReference type="OrthoDB" id="3872225at2"/>
<evidence type="ECO:0000313" key="3">
    <source>
        <dbReference type="EMBL" id="SNS83957.1"/>
    </source>
</evidence>
<evidence type="ECO:0000313" key="4">
    <source>
        <dbReference type="Proteomes" id="UP000198280"/>
    </source>
</evidence>
<proteinExistence type="predicted"/>
<dbReference type="EMBL" id="FZOF01000009">
    <property type="protein sequence ID" value="SNS83957.1"/>
    <property type="molecule type" value="Genomic_DNA"/>
</dbReference>
<sequence length="341" mass="33309">MTNSTPPGGMEPENDINGGSPEERLSPDELALRRLMRDAVSDIQPGQEALDHLRRAVPARRTHRRQLLAGSAAACLLALVAVPAALHAANISGSAKTGTANASSAQDTGGTDGGPDGPAAGAGTPSPTGGDGSPDENPTHTGGSHPQVPPGSSDPVDPSDTLAANAPLCSTDDLGDASGYAGASDGAGRVSGWFQVANTSDRSCTVDGGGTVTFAAQGAAESARISVVDHTANDGTTLPDSLGTLILKAGQSYRVQFTWIPAAGGAGGCTPPSTPTPTATATNSPTGEASAPPSGENGASQGAPAAIVLSHTPEAGAPVVNATIDGACAGTVYKTGAVAAQ</sequence>
<dbReference type="Proteomes" id="UP000198280">
    <property type="component" value="Unassembled WGS sequence"/>
</dbReference>
<feature type="compositionally biased region" description="Polar residues" evidence="1">
    <location>
        <begin position="94"/>
        <end position="106"/>
    </location>
</feature>
<dbReference type="AlphaFoldDB" id="A0A239HRI7"/>
<feature type="region of interest" description="Disordered" evidence="1">
    <location>
        <begin position="268"/>
        <end position="301"/>
    </location>
</feature>
<organism evidence="3 4">
    <name type="scientific">Actinacidiphila glaucinigra</name>
    <dbReference type="NCBI Taxonomy" id="235986"/>
    <lineage>
        <taxon>Bacteria</taxon>
        <taxon>Bacillati</taxon>
        <taxon>Actinomycetota</taxon>
        <taxon>Actinomycetes</taxon>
        <taxon>Kitasatosporales</taxon>
        <taxon>Streptomycetaceae</taxon>
        <taxon>Actinacidiphila</taxon>
    </lineage>
</organism>
<keyword evidence="2" id="KW-0812">Transmembrane</keyword>
<feature type="transmembrane region" description="Helical" evidence="2">
    <location>
        <begin position="67"/>
        <end position="86"/>
    </location>
</feature>
<protein>
    <recommendedName>
        <fullName evidence="5">DUF4232 domain-containing protein</fullName>
    </recommendedName>
</protein>
<evidence type="ECO:0000256" key="2">
    <source>
        <dbReference type="SAM" id="Phobius"/>
    </source>
</evidence>
<keyword evidence="4" id="KW-1185">Reference proteome</keyword>
<evidence type="ECO:0008006" key="5">
    <source>
        <dbReference type="Google" id="ProtNLM"/>
    </source>
</evidence>
<evidence type="ECO:0000256" key="1">
    <source>
        <dbReference type="SAM" id="MobiDB-lite"/>
    </source>
</evidence>
<keyword evidence="2" id="KW-1133">Transmembrane helix</keyword>
<feature type="compositionally biased region" description="Low complexity" evidence="1">
    <location>
        <begin position="276"/>
        <end position="287"/>
    </location>
</feature>
<feature type="region of interest" description="Disordered" evidence="1">
    <location>
        <begin position="94"/>
        <end position="168"/>
    </location>
</feature>
<feature type="region of interest" description="Disordered" evidence="1">
    <location>
        <begin position="1"/>
        <end position="27"/>
    </location>
</feature>
<feature type="compositionally biased region" description="Low complexity" evidence="1">
    <location>
        <begin position="150"/>
        <end position="160"/>
    </location>
</feature>
<feature type="compositionally biased region" description="Low complexity" evidence="1">
    <location>
        <begin position="117"/>
        <end position="128"/>
    </location>
</feature>